<dbReference type="InterPro" id="IPR012952">
    <property type="entry name" value="BING4_C_dom"/>
</dbReference>
<protein>
    <submittedName>
        <fullName evidence="8">WD_REPEATS_REGION domain-containing protein</fullName>
    </submittedName>
</protein>
<evidence type="ECO:0000256" key="3">
    <source>
        <dbReference type="ARBA" id="ARBA00022574"/>
    </source>
</evidence>
<dbReference type="GO" id="GO:0000462">
    <property type="term" value="P:maturation of SSU-rRNA from tricistronic rRNA transcript (SSU-rRNA, 5.8S rRNA, LSU-rRNA)"/>
    <property type="evidence" value="ECO:0007669"/>
    <property type="project" value="TreeGrafter"/>
</dbReference>
<dbReference type="PANTHER" id="PTHR14085:SF3">
    <property type="entry name" value="WD REPEAT-CONTAINING PROTEIN 46"/>
    <property type="match status" value="1"/>
</dbReference>
<dbReference type="InterPro" id="IPR040315">
    <property type="entry name" value="WDR46/Utp7"/>
</dbReference>
<evidence type="ECO:0000256" key="2">
    <source>
        <dbReference type="ARBA" id="ARBA00022552"/>
    </source>
</evidence>
<dbReference type="PROSITE" id="PS00678">
    <property type="entry name" value="WD_REPEATS_1"/>
    <property type="match status" value="1"/>
</dbReference>
<feature type="domain" description="BING4 C-terminal" evidence="7">
    <location>
        <begin position="347"/>
        <end position="425"/>
    </location>
</feature>
<dbReference type="OMA" id="GPYHIDY"/>
<keyword evidence="3 6" id="KW-0853">WD repeat</keyword>
<dbReference type="SUPFAM" id="SSF50978">
    <property type="entry name" value="WD40 repeat-like"/>
    <property type="match status" value="1"/>
</dbReference>
<keyword evidence="4" id="KW-0677">Repeat</keyword>
<dbReference type="WBParaSite" id="ACOC_0001158601-mRNA-1">
    <property type="protein sequence ID" value="ACOC_0001158601-mRNA-1"/>
    <property type="gene ID" value="ACOC_0001158601"/>
</dbReference>
<keyword evidence="2" id="KW-0698">rRNA processing</keyword>
<keyword evidence="5" id="KW-0539">Nucleus</keyword>
<evidence type="ECO:0000256" key="6">
    <source>
        <dbReference type="PROSITE-ProRule" id="PRU00221"/>
    </source>
</evidence>
<name>A0A0R3PYQ7_ANGCS</name>
<dbReference type="Gene3D" id="2.130.10.10">
    <property type="entry name" value="YVTN repeat-like/Quinoprotein amine dehydrogenase"/>
    <property type="match status" value="1"/>
</dbReference>
<evidence type="ECO:0000256" key="4">
    <source>
        <dbReference type="ARBA" id="ARBA00022737"/>
    </source>
</evidence>
<feature type="repeat" description="WD" evidence="6">
    <location>
        <begin position="266"/>
        <end position="300"/>
    </location>
</feature>
<dbReference type="InterPro" id="IPR036322">
    <property type="entry name" value="WD40_repeat_dom_sf"/>
</dbReference>
<dbReference type="InterPro" id="IPR001680">
    <property type="entry name" value="WD40_rpt"/>
</dbReference>
<dbReference type="SMART" id="SM00320">
    <property type="entry name" value="WD40"/>
    <property type="match status" value="3"/>
</dbReference>
<evidence type="ECO:0000256" key="1">
    <source>
        <dbReference type="ARBA" id="ARBA00004604"/>
    </source>
</evidence>
<evidence type="ECO:0000259" key="7">
    <source>
        <dbReference type="SMART" id="SM01033"/>
    </source>
</evidence>
<evidence type="ECO:0000256" key="5">
    <source>
        <dbReference type="ARBA" id="ARBA00023242"/>
    </source>
</evidence>
<dbReference type="GO" id="GO:0032040">
    <property type="term" value="C:small-subunit processome"/>
    <property type="evidence" value="ECO:0007669"/>
    <property type="project" value="TreeGrafter"/>
</dbReference>
<evidence type="ECO:0000313" key="8">
    <source>
        <dbReference type="WBParaSite" id="ACOC_0001158601-mRNA-1"/>
    </source>
</evidence>
<dbReference type="PROSITE" id="PS50294">
    <property type="entry name" value="WD_REPEATS_REGION"/>
    <property type="match status" value="1"/>
</dbReference>
<dbReference type="GO" id="GO:0030686">
    <property type="term" value="C:90S preribosome"/>
    <property type="evidence" value="ECO:0007669"/>
    <property type="project" value="TreeGrafter"/>
</dbReference>
<dbReference type="Pfam" id="PF08149">
    <property type="entry name" value="BING4CT"/>
    <property type="match status" value="1"/>
</dbReference>
<sequence>LRSGGNDCGDSTPIEASRLAKHDTGASAFNPQNMRSQFHREKFALKKTILVQRCVKTARAEILNKEEEGFIEGEDGEPTYAIKQREVADAVDLGNANKYFELHLENYGPYRVSYTDNGRHLLLGGKKGHIAALDWQTKTLHCEINVMEIVRDVQWMHLENIFAVAQRHYTYIYDNQGTEIHCVKQLHKIRRLQFLPRHFLLVACSDAGWLHWLDVSIGKLVASFPTRMGSLGVMCQNPANAIIHTGHDNGTVCLWSPNVKEPLVKILAHQASIRGVGVDQTGKYMVTTGLDRKCRVWDVRMYKQLYGYSLPFGLSDVAISQRLSVACAIGNNVQIFKDMHLGVCHEPYLAHRLDGPVSDLAFVPYEDVLGVGHAGGFTSMLVPGCGEPNVDAVQANPYETKKQRREREVKQLLDKLQPELISLDPRDITRVNEDLLERQMEERKKILYVRPVHIEYTLKHKMRGRGTGSHKVCSPIL</sequence>
<proteinExistence type="predicted"/>
<organism evidence="8">
    <name type="scientific">Angiostrongylus costaricensis</name>
    <name type="common">Nematode worm</name>
    <dbReference type="NCBI Taxonomy" id="334426"/>
    <lineage>
        <taxon>Eukaryota</taxon>
        <taxon>Metazoa</taxon>
        <taxon>Ecdysozoa</taxon>
        <taxon>Nematoda</taxon>
        <taxon>Chromadorea</taxon>
        <taxon>Rhabditida</taxon>
        <taxon>Rhabditina</taxon>
        <taxon>Rhabditomorpha</taxon>
        <taxon>Strongyloidea</taxon>
        <taxon>Metastrongylidae</taxon>
        <taxon>Angiostrongylus</taxon>
    </lineage>
</organism>
<dbReference type="SMART" id="SM01033">
    <property type="entry name" value="BING4CT"/>
    <property type="match status" value="1"/>
</dbReference>
<dbReference type="FunFam" id="2.130.10.10:FF:000378">
    <property type="entry name" value="U3 small nucleolar RNA-associated protein 7"/>
    <property type="match status" value="1"/>
</dbReference>
<accession>A0A0R3PYQ7</accession>
<dbReference type="PROSITE" id="PS50082">
    <property type="entry name" value="WD_REPEATS_2"/>
    <property type="match status" value="1"/>
</dbReference>
<dbReference type="InterPro" id="IPR019775">
    <property type="entry name" value="WD40_repeat_CS"/>
</dbReference>
<dbReference type="PANTHER" id="PTHR14085">
    <property type="entry name" value="WD-REPEAT PROTEIN BING4"/>
    <property type="match status" value="1"/>
</dbReference>
<comment type="subcellular location">
    <subcellularLocation>
        <location evidence="1">Nucleus</location>
        <location evidence="1">Nucleolus</location>
    </subcellularLocation>
</comment>
<dbReference type="InterPro" id="IPR015943">
    <property type="entry name" value="WD40/YVTN_repeat-like_dom_sf"/>
</dbReference>
<dbReference type="Pfam" id="PF00400">
    <property type="entry name" value="WD40"/>
    <property type="match status" value="1"/>
</dbReference>
<dbReference type="AlphaFoldDB" id="A0A0R3PYQ7"/>
<reference evidence="8" key="1">
    <citation type="submission" date="2017-02" db="UniProtKB">
        <authorList>
            <consortium name="WormBaseParasite"/>
        </authorList>
    </citation>
    <scope>IDENTIFICATION</scope>
</reference>